<comment type="caution">
    <text evidence="2">The sequence shown here is derived from an EMBL/GenBank/DDBJ whole genome shotgun (WGS) entry which is preliminary data.</text>
</comment>
<feature type="region of interest" description="Disordered" evidence="1">
    <location>
        <begin position="1"/>
        <end position="31"/>
    </location>
</feature>
<proteinExistence type="predicted"/>
<evidence type="ECO:0000256" key="1">
    <source>
        <dbReference type="SAM" id="MobiDB-lite"/>
    </source>
</evidence>
<feature type="compositionally biased region" description="Basic residues" evidence="1">
    <location>
        <begin position="92"/>
        <end position="102"/>
    </location>
</feature>
<dbReference type="AlphaFoldDB" id="A0A8K0MDJ0"/>
<accession>A0A8K0MDJ0</accession>
<gene>
    <name evidence="2" type="ORF">FNV43_RR13056</name>
</gene>
<sequence length="242" mass="28351">MGSLRHSTGKTREDDSSHMEEEPHATRRDDNLLELFKEFAETITRRFPRDAAAKQTVDSEQAQESIYLSTKHRTHIKASEEEPFDRKEPRQRDRRHPRKRMNARSTKPQEDLWDYLNRKAASRNLHQKTSTSYHSPPKEQEDLTGILRTRIAEQPEAERQATLALRISKPDVGLMKEELRHQILSDLFKERAKEEMTNDMQLAHSVRTSWQHHSYHNSKCLIFPVTMDMEIQSTMSTCSKSG</sequence>
<reference evidence="2" key="1">
    <citation type="submission" date="2020-03" db="EMBL/GenBank/DDBJ databases">
        <title>A high-quality chromosome-level genome assembly of a woody plant with both climbing and erect habits, Rhamnella rubrinervis.</title>
        <authorList>
            <person name="Lu Z."/>
            <person name="Yang Y."/>
            <person name="Zhu X."/>
            <person name="Sun Y."/>
        </authorList>
    </citation>
    <scope>NUCLEOTIDE SEQUENCE</scope>
    <source>
        <strain evidence="2">BYM</strain>
        <tissue evidence="2">Leaf</tissue>
    </source>
</reference>
<feature type="region of interest" description="Disordered" evidence="1">
    <location>
        <begin position="45"/>
        <end position="113"/>
    </location>
</feature>
<organism evidence="2 3">
    <name type="scientific">Rhamnella rubrinervis</name>
    <dbReference type="NCBI Taxonomy" id="2594499"/>
    <lineage>
        <taxon>Eukaryota</taxon>
        <taxon>Viridiplantae</taxon>
        <taxon>Streptophyta</taxon>
        <taxon>Embryophyta</taxon>
        <taxon>Tracheophyta</taxon>
        <taxon>Spermatophyta</taxon>
        <taxon>Magnoliopsida</taxon>
        <taxon>eudicotyledons</taxon>
        <taxon>Gunneridae</taxon>
        <taxon>Pentapetalae</taxon>
        <taxon>rosids</taxon>
        <taxon>fabids</taxon>
        <taxon>Rosales</taxon>
        <taxon>Rhamnaceae</taxon>
        <taxon>rhamnoid group</taxon>
        <taxon>Rhamneae</taxon>
        <taxon>Rhamnella</taxon>
    </lineage>
</organism>
<evidence type="ECO:0000313" key="2">
    <source>
        <dbReference type="EMBL" id="KAF3443374.1"/>
    </source>
</evidence>
<feature type="compositionally biased region" description="Polar residues" evidence="1">
    <location>
        <begin position="56"/>
        <end position="68"/>
    </location>
</feature>
<keyword evidence="3" id="KW-1185">Reference proteome</keyword>
<name>A0A8K0MDJ0_9ROSA</name>
<feature type="compositionally biased region" description="Basic and acidic residues" evidence="1">
    <location>
        <begin position="10"/>
        <end position="31"/>
    </location>
</feature>
<dbReference type="EMBL" id="VOIH02000006">
    <property type="protein sequence ID" value="KAF3443374.1"/>
    <property type="molecule type" value="Genomic_DNA"/>
</dbReference>
<evidence type="ECO:0000313" key="3">
    <source>
        <dbReference type="Proteomes" id="UP000796880"/>
    </source>
</evidence>
<protein>
    <submittedName>
        <fullName evidence="2">Uncharacterized protein</fullName>
    </submittedName>
</protein>
<feature type="compositionally biased region" description="Basic and acidic residues" evidence="1">
    <location>
        <begin position="77"/>
        <end position="91"/>
    </location>
</feature>
<dbReference type="Proteomes" id="UP000796880">
    <property type="component" value="Unassembled WGS sequence"/>
</dbReference>